<keyword evidence="1" id="KW-0328">Glycosyltransferase</keyword>
<evidence type="ECO:0000313" key="6">
    <source>
        <dbReference type="Proteomes" id="UP000073816"/>
    </source>
</evidence>
<accession>A0A142EKV7</accession>
<evidence type="ECO:0000256" key="1">
    <source>
        <dbReference type="ARBA" id="ARBA00022676"/>
    </source>
</evidence>
<dbReference type="GO" id="GO:0016757">
    <property type="term" value="F:glycosyltransferase activity"/>
    <property type="evidence" value="ECO:0007669"/>
    <property type="project" value="UniProtKB-KW"/>
</dbReference>
<evidence type="ECO:0000259" key="4">
    <source>
        <dbReference type="Pfam" id="PF04577"/>
    </source>
</evidence>
<keyword evidence="2" id="KW-0808">Transferase</keyword>
<dbReference type="KEGG" id="alm:AO498_05030"/>
<evidence type="ECO:0000256" key="2">
    <source>
        <dbReference type="ARBA" id="ARBA00022679"/>
    </source>
</evidence>
<reference evidence="5 6" key="2">
    <citation type="journal article" date="2016" name="Genome Announc.">
        <title>Complete Genome Sequence of Algoriphagus sp. Strain M8-2, Isolated from a Brackish Lake.</title>
        <authorList>
            <person name="Muraguchi Y."/>
            <person name="Kushimoto K."/>
            <person name="Ohtsubo Y."/>
            <person name="Suzuki T."/>
            <person name="Dohra H."/>
            <person name="Kimbara K."/>
            <person name="Shintani M."/>
        </authorList>
    </citation>
    <scope>NUCLEOTIDE SEQUENCE [LARGE SCALE GENOMIC DNA]</scope>
    <source>
        <strain evidence="5 6">M8-2</strain>
    </source>
</reference>
<reference evidence="6" key="1">
    <citation type="submission" date="2015-09" db="EMBL/GenBank/DDBJ databases">
        <title>Complete sequence of Algoriphagus sp. M8-2.</title>
        <authorList>
            <person name="Shintani M."/>
        </authorList>
    </citation>
    <scope>NUCLEOTIDE SEQUENCE [LARGE SCALE GENOMIC DNA]</scope>
    <source>
        <strain evidence="6">M8-2</strain>
    </source>
</reference>
<name>A0A142EKV7_9BACT</name>
<dbReference type="Proteomes" id="UP000073816">
    <property type="component" value="Chromosome"/>
</dbReference>
<sequence>MRQEITVDRIAPKNLQPEDVPLFEGAFSVKFERLHPTQVSHCWVLQDTVFSPGEVKFYSAYTHISNLGAPQFAKRIVYCALKSWRKVSQGTWVTDEWSSNFFHWTTDCLPRIWEGMDLDKDSPILLPESFRNLPYVIQSLEMVGAKVEFFKVSENLHVDRLILTARTATFPNFHVELTRRTREFFRKFQSSIVADKVVYISRKLAPKRKAHNELEVELMLRKRGVEIVYAEQLTFKQQVELMGQTRFLICLHGAALTNMVFLPESAEVLELRNIGDSKTQCYFNLASALNLNYYYTLNPGDNQDTIMTNFTIDVTALSQQLDSLGIY</sequence>
<organism evidence="5 6">
    <name type="scientific">Algoriphagus sanaruensis</name>
    <dbReference type="NCBI Taxonomy" id="1727163"/>
    <lineage>
        <taxon>Bacteria</taxon>
        <taxon>Pseudomonadati</taxon>
        <taxon>Bacteroidota</taxon>
        <taxon>Cytophagia</taxon>
        <taxon>Cytophagales</taxon>
        <taxon>Cyclobacteriaceae</taxon>
        <taxon>Algoriphagus</taxon>
    </lineage>
</organism>
<dbReference type="RefSeq" id="WP_067544415.1">
    <property type="nucleotide sequence ID" value="NZ_CP012836.1"/>
</dbReference>
<gene>
    <name evidence="5" type="ORF">AO498_05030</name>
</gene>
<dbReference type="STRING" id="1727163.AO498_05030"/>
<dbReference type="EMBL" id="CP012836">
    <property type="protein sequence ID" value="AMQ55762.1"/>
    <property type="molecule type" value="Genomic_DNA"/>
</dbReference>
<feature type="domain" description="Glycosyltransferase 61 catalytic" evidence="4">
    <location>
        <begin position="101"/>
        <end position="268"/>
    </location>
</feature>
<proteinExistence type="predicted"/>
<protein>
    <recommendedName>
        <fullName evidence="4">Glycosyltransferase 61 catalytic domain-containing protein</fullName>
    </recommendedName>
</protein>
<evidence type="ECO:0000256" key="3">
    <source>
        <dbReference type="ARBA" id="ARBA00023180"/>
    </source>
</evidence>
<dbReference type="OrthoDB" id="1156086at2"/>
<dbReference type="PATRIC" id="fig|1727163.4.peg.1047"/>
<evidence type="ECO:0000313" key="5">
    <source>
        <dbReference type="EMBL" id="AMQ55762.1"/>
    </source>
</evidence>
<dbReference type="InterPro" id="IPR049625">
    <property type="entry name" value="Glyco_transf_61_cat"/>
</dbReference>
<dbReference type="PANTHER" id="PTHR20961">
    <property type="entry name" value="GLYCOSYLTRANSFERASE"/>
    <property type="match status" value="1"/>
</dbReference>
<dbReference type="Pfam" id="PF04577">
    <property type="entry name" value="Glyco_transf_61"/>
    <property type="match status" value="1"/>
</dbReference>
<dbReference type="InterPro" id="IPR007657">
    <property type="entry name" value="Glycosyltransferase_61"/>
</dbReference>
<keyword evidence="3" id="KW-0325">Glycoprotein</keyword>
<dbReference type="AlphaFoldDB" id="A0A142EKV7"/>
<keyword evidence="6" id="KW-1185">Reference proteome</keyword>